<dbReference type="GO" id="GO:0003677">
    <property type="term" value="F:DNA binding"/>
    <property type="evidence" value="ECO:0007669"/>
    <property type="project" value="InterPro"/>
</dbReference>
<dbReference type="InterPro" id="IPR006578">
    <property type="entry name" value="MADF-dom"/>
</dbReference>
<name>A0A6G0Y003_APHCR</name>
<comment type="subcellular location">
    <subcellularLocation>
        <location evidence="1">Nucleus</location>
    </subcellularLocation>
</comment>
<comment type="caution">
    <text evidence="4">The sequence shown here is derived from an EMBL/GenBank/DDBJ whole genome shotgun (WGS) entry which is preliminary data.</text>
</comment>
<dbReference type="PROSITE" id="PS51031">
    <property type="entry name" value="BESS"/>
    <property type="match status" value="1"/>
</dbReference>
<accession>A0A6G0Y003</accession>
<dbReference type="Proteomes" id="UP000478052">
    <property type="component" value="Unassembled WGS sequence"/>
</dbReference>
<dbReference type="AlphaFoldDB" id="A0A6G0Y003"/>
<dbReference type="Pfam" id="PF02944">
    <property type="entry name" value="BESS"/>
    <property type="match status" value="1"/>
</dbReference>
<evidence type="ECO:0000313" key="4">
    <source>
        <dbReference type="EMBL" id="KAF0746353.1"/>
    </source>
</evidence>
<dbReference type="PANTHER" id="PTHR12243">
    <property type="entry name" value="MADF DOMAIN TRANSCRIPTION FACTOR"/>
    <property type="match status" value="1"/>
</dbReference>
<proteinExistence type="predicted"/>
<keyword evidence="5" id="KW-1185">Reference proteome</keyword>
<evidence type="ECO:0000313" key="5">
    <source>
        <dbReference type="Proteomes" id="UP000478052"/>
    </source>
</evidence>
<evidence type="ECO:0000256" key="2">
    <source>
        <dbReference type="SAM" id="MobiDB-lite"/>
    </source>
</evidence>
<feature type="region of interest" description="Disordered" evidence="2">
    <location>
        <begin position="91"/>
        <end position="115"/>
    </location>
</feature>
<dbReference type="GO" id="GO:0006357">
    <property type="term" value="P:regulation of transcription by RNA polymerase II"/>
    <property type="evidence" value="ECO:0007669"/>
    <property type="project" value="TreeGrafter"/>
</dbReference>
<gene>
    <name evidence="4" type="ORF">FWK35_00019830</name>
</gene>
<protein>
    <recommendedName>
        <fullName evidence="3">BESS domain-containing protein</fullName>
    </recommendedName>
</protein>
<feature type="compositionally biased region" description="Polar residues" evidence="2">
    <location>
        <begin position="93"/>
        <end position="107"/>
    </location>
</feature>
<dbReference type="InterPro" id="IPR039353">
    <property type="entry name" value="TF_Adf1"/>
</dbReference>
<organism evidence="4 5">
    <name type="scientific">Aphis craccivora</name>
    <name type="common">Cowpea aphid</name>
    <dbReference type="NCBI Taxonomy" id="307492"/>
    <lineage>
        <taxon>Eukaryota</taxon>
        <taxon>Metazoa</taxon>
        <taxon>Ecdysozoa</taxon>
        <taxon>Arthropoda</taxon>
        <taxon>Hexapoda</taxon>
        <taxon>Insecta</taxon>
        <taxon>Pterygota</taxon>
        <taxon>Neoptera</taxon>
        <taxon>Paraneoptera</taxon>
        <taxon>Hemiptera</taxon>
        <taxon>Sternorrhyncha</taxon>
        <taxon>Aphidomorpha</taxon>
        <taxon>Aphidoidea</taxon>
        <taxon>Aphididae</taxon>
        <taxon>Aphidini</taxon>
        <taxon>Aphis</taxon>
        <taxon>Aphis</taxon>
    </lineage>
</organism>
<dbReference type="InterPro" id="IPR004210">
    <property type="entry name" value="BESS_motif"/>
</dbReference>
<keyword evidence="1" id="KW-0539">Nucleus</keyword>
<dbReference type="Pfam" id="PF10545">
    <property type="entry name" value="MADF_DNA_bdg"/>
    <property type="match status" value="1"/>
</dbReference>
<feature type="domain" description="BESS" evidence="3">
    <location>
        <begin position="143"/>
        <end position="182"/>
    </location>
</feature>
<dbReference type="GO" id="GO:0005667">
    <property type="term" value="C:transcription regulator complex"/>
    <property type="evidence" value="ECO:0007669"/>
    <property type="project" value="TreeGrafter"/>
</dbReference>
<sequence>MQQFISVEELKKKWKHCRDNYARVINETRKIASGSEAKNAKKYAYFDVLSFLQPVVKKRKYNYWKYSNDGVPMCSTDALISVDDSFTEEDYSSQKNEFQNPSINPENAFQKDKQKSKEKITNFQASLLDLMKNPPLTQKPEDNDPDKYFLLSFLPEFKKMNENQKFDFKIEFSQLVKRILNPSSQPISVEHRNFNNQNDYMSNSTNTQNPYYYQQFLAQIFQTGLPQTA</sequence>
<dbReference type="EMBL" id="VUJU01007247">
    <property type="protein sequence ID" value="KAF0746353.1"/>
    <property type="molecule type" value="Genomic_DNA"/>
</dbReference>
<reference evidence="4 5" key="1">
    <citation type="submission" date="2019-08" db="EMBL/GenBank/DDBJ databases">
        <title>Whole genome of Aphis craccivora.</title>
        <authorList>
            <person name="Voronova N.V."/>
            <person name="Shulinski R.S."/>
            <person name="Bandarenka Y.V."/>
            <person name="Zhorov D.G."/>
            <person name="Warner D."/>
        </authorList>
    </citation>
    <scope>NUCLEOTIDE SEQUENCE [LARGE SCALE GENOMIC DNA]</scope>
    <source>
        <strain evidence="4">180601</strain>
        <tissue evidence="4">Whole Body</tissue>
    </source>
</reference>
<dbReference type="OrthoDB" id="6616660at2759"/>
<evidence type="ECO:0000259" key="3">
    <source>
        <dbReference type="PROSITE" id="PS51031"/>
    </source>
</evidence>
<dbReference type="PANTHER" id="PTHR12243:SF60">
    <property type="entry name" value="SI:CH211-15D5.12-RELATED"/>
    <property type="match status" value="1"/>
</dbReference>
<evidence type="ECO:0000256" key="1">
    <source>
        <dbReference type="PROSITE-ProRule" id="PRU00371"/>
    </source>
</evidence>
<dbReference type="GO" id="GO:0005634">
    <property type="term" value="C:nucleus"/>
    <property type="evidence" value="ECO:0007669"/>
    <property type="project" value="UniProtKB-SubCell"/>
</dbReference>